<name>A0A940DS56_9BACT</name>
<reference evidence="2" key="2">
    <citation type="journal article" date="2021" name="PeerJ">
        <title>Extensive microbial diversity within the chicken gut microbiome revealed by metagenomics and culture.</title>
        <authorList>
            <person name="Gilroy R."/>
            <person name="Ravi A."/>
            <person name="Getino M."/>
            <person name="Pursley I."/>
            <person name="Horton D.L."/>
            <person name="Alikhan N.F."/>
            <person name="Baker D."/>
            <person name="Gharbi K."/>
            <person name="Hall N."/>
            <person name="Watson M."/>
            <person name="Adriaenssens E.M."/>
            <person name="Foster-Nyarko E."/>
            <person name="Jarju S."/>
            <person name="Secka A."/>
            <person name="Antonio M."/>
            <person name="Oren A."/>
            <person name="Chaudhuri R.R."/>
            <person name="La Ragione R."/>
            <person name="Hildebrand F."/>
            <person name="Pallen M.J."/>
        </authorList>
    </citation>
    <scope>NUCLEOTIDE SEQUENCE</scope>
    <source>
        <strain evidence="2">G3-8215</strain>
    </source>
</reference>
<accession>A0A940DS56</accession>
<dbReference type="PANTHER" id="PTHR30399:SF1">
    <property type="entry name" value="UTP PYROPHOSPHATASE"/>
    <property type="match status" value="1"/>
</dbReference>
<evidence type="ECO:0000259" key="1">
    <source>
        <dbReference type="Pfam" id="PF01863"/>
    </source>
</evidence>
<dbReference type="AlphaFoldDB" id="A0A940DS56"/>
<comment type="caution">
    <text evidence="2">The sequence shown here is derived from an EMBL/GenBank/DDBJ whole genome shotgun (WGS) entry which is preliminary data.</text>
</comment>
<dbReference type="Gene3D" id="3.30.2010.10">
    <property type="entry name" value="Metalloproteases ('zincins'), catalytic domain"/>
    <property type="match status" value="1"/>
</dbReference>
<protein>
    <submittedName>
        <fullName evidence="2">M48 family metallopeptidase</fullName>
    </submittedName>
</protein>
<dbReference type="EMBL" id="JADILV010000036">
    <property type="protein sequence ID" value="MBO8483514.1"/>
    <property type="molecule type" value="Genomic_DNA"/>
</dbReference>
<feature type="domain" description="YgjP-like metallopeptidase" evidence="1">
    <location>
        <begin position="180"/>
        <end position="277"/>
    </location>
</feature>
<dbReference type="PANTHER" id="PTHR30399">
    <property type="entry name" value="UNCHARACTERIZED PROTEIN YGJP"/>
    <property type="match status" value="1"/>
</dbReference>
<proteinExistence type="predicted"/>
<reference evidence="2" key="1">
    <citation type="submission" date="2020-10" db="EMBL/GenBank/DDBJ databases">
        <authorList>
            <person name="Gilroy R."/>
        </authorList>
    </citation>
    <scope>NUCLEOTIDE SEQUENCE</scope>
    <source>
        <strain evidence="2">G3-8215</strain>
    </source>
</reference>
<sequence length="337" mass="37757">MKERVFIDPEIGQVRIVKSARSRRISIRVHPLRGVAVSVPYFLKYDDGIRFFLQKKEWVKEALVRQRLRQDVAEKAGGAVGVLRDGVTVRTLLSEIRFHRTSAVPGDSRSGIPPAVHGGAGRPVPDAVPERAITVTSALVEDVRQTGRLYLSPDLPLSRKDVDYPDSMPPEDSAELSSVLNQVLVKILRDEARSLLPQKLAFFAGKYGFSYGKVVIKHNSTNWGSCSTRGNINLNLNLVRLPEPVCDYVLLHELSHLRHPDHGPEFHTLLERLCSDNMKRLAFLVDSLQASDGAPGHSGVKASKEYFHGLLSAMRRSRAKFPVHHVLEQEVKKYRLI</sequence>
<dbReference type="Proteomes" id="UP000725002">
    <property type="component" value="Unassembled WGS sequence"/>
</dbReference>
<organism evidence="2 3">
    <name type="scientific">Candidatus Cryptobacteroides avicola</name>
    <dbReference type="NCBI Taxonomy" id="2840757"/>
    <lineage>
        <taxon>Bacteria</taxon>
        <taxon>Pseudomonadati</taxon>
        <taxon>Bacteroidota</taxon>
        <taxon>Bacteroidia</taxon>
        <taxon>Bacteroidales</taxon>
        <taxon>Candidatus Cryptobacteroides</taxon>
    </lineage>
</organism>
<evidence type="ECO:0000313" key="3">
    <source>
        <dbReference type="Proteomes" id="UP000725002"/>
    </source>
</evidence>
<evidence type="ECO:0000313" key="2">
    <source>
        <dbReference type="EMBL" id="MBO8483514.1"/>
    </source>
</evidence>
<gene>
    <name evidence="2" type="ORF">IAB75_05310</name>
</gene>
<dbReference type="CDD" id="cd07344">
    <property type="entry name" value="M48_yhfN_like"/>
    <property type="match status" value="1"/>
</dbReference>
<dbReference type="InterPro" id="IPR053136">
    <property type="entry name" value="UTP_pyrophosphatase-like"/>
</dbReference>
<dbReference type="Pfam" id="PF01863">
    <property type="entry name" value="YgjP-like"/>
    <property type="match status" value="1"/>
</dbReference>
<dbReference type="InterPro" id="IPR002725">
    <property type="entry name" value="YgjP-like_metallopeptidase"/>
</dbReference>